<dbReference type="SUPFAM" id="SSF140741">
    <property type="entry name" value="RUN domain-like"/>
    <property type="match status" value="1"/>
</dbReference>
<dbReference type="Gene3D" id="1.20.58.900">
    <property type="match status" value="1"/>
</dbReference>
<reference evidence="2 3" key="1">
    <citation type="journal article" date="2017" name="PLoS Biol.">
        <title>The sea cucumber genome provides insights into morphological evolution and visceral regeneration.</title>
        <authorList>
            <person name="Zhang X."/>
            <person name="Sun L."/>
            <person name="Yuan J."/>
            <person name="Sun Y."/>
            <person name="Gao Y."/>
            <person name="Zhang L."/>
            <person name="Li S."/>
            <person name="Dai H."/>
            <person name="Hamel J.F."/>
            <person name="Liu C."/>
            <person name="Yu Y."/>
            <person name="Liu S."/>
            <person name="Lin W."/>
            <person name="Guo K."/>
            <person name="Jin S."/>
            <person name="Xu P."/>
            <person name="Storey K.B."/>
            <person name="Huan P."/>
            <person name="Zhang T."/>
            <person name="Zhou Y."/>
            <person name="Zhang J."/>
            <person name="Lin C."/>
            <person name="Li X."/>
            <person name="Xing L."/>
            <person name="Huo D."/>
            <person name="Sun M."/>
            <person name="Wang L."/>
            <person name="Mercier A."/>
            <person name="Li F."/>
            <person name="Yang H."/>
            <person name="Xiang J."/>
        </authorList>
    </citation>
    <scope>NUCLEOTIDE SEQUENCE [LARGE SCALE GENOMIC DNA]</scope>
    <source>
        <strain evidence="2">Shaxun</strain>
        <tissue evidence="2">Muscle</tissue>
    </source>
</reference>
<dbReference type="AlphaFoldDB" id="A0A2G8KUT7"/>
<dbReference type="PROSITE" id="PS50826">
    <property type="entry name" value="RUN"/>
    <property type="match status" value="1"/>
</dbReference>
<proteinExistence type="predicted"/>
<dbReference type="GO" id="GO:0031267">
    <property type="term" value="F:small GTPase binding"/>
    <property type="evidence" value="ECO:0007669"/>
    <property type="project" value="InterPro"/>
</dbReference>
<feature type="domain" description="RUN" evidence="1">
    <location>
        <begin position="91"/>
        <end position="242"/>
    </location>
</feature>
<protein>
    <submittedName>
        <fullName evidence="2">Putative DENN domain-containing protein 5A isoform X1</fullName>
    </submittedName>
</protein>
<dbReference type="STRING" id="307972.A0A2G8KUT7"/>
<sequence>MSYRVLIIQSRKFQAPLTANPWICVSGEINTTKLIPIPKNNQGFIFSHQNLGMLTTVRIGHDNAGFLPRWLVDNVVIRNEITGHTYKEDRSHPSLGEDGLVHCMEMVLQYGFKSSRLFQKNFYIWDFLEKVKRCLDMLDESEEGHLSSQQEKKARKTFCFTLEQITQHGRTMGKDGKFQMLVCIGVRNHLLYQWLPILAETSVAKNMYEDFSFFNNPVALDSIVNLLMQLEGFNIVLESSITKGVEYEYS</sequence>
<dbReference type="SUPFAM" id="SSF49723">
    <property type="entry name" value="Lipase/lipooxygenase domain (PLAT/LH2 domain)"/>
    <property type="match status" value="1"/>
</dbReference>
<evidence type="ECO:0000259" key="1">
    <source>
        <dbReference type="PROSITE" id="PS50826"/>
    </source>
</evidence>
<dbReference type="InterPro" id="IPR036392">
    <property type="entry name" value="PLAT/LH2_dom_sf"/>
</dbReference>
<gene>
    <name evidence="2" type="ORF">BSL78_11298</name>
</gene>
<dbReference type="GO" id="GO:0005085">
    <property type="term" value="F:guanyl-nucleotide exchange factor activity"/>
    <property type="evidence" value="ECO:0007669"/>
    <property type="project" value="InterPro"/>
</dbReference>
<dbReference type="Gene3D" id="2.60.60.20">
    <property type="entry name" value="PLAT/LH2 domain"/>
    <property type="match status" value="1"/>
</dbReference>
<dbReference type="InterPro" id="IPR037213">
    <property type="entry name" value="Run_dom_sf"/>
</dbReference>
<dbReference type="EMBL" id="MRZV01000356">
    <property type="protein sequence ID" value="PIK51774.1"/>
    <property type="molecule type" value="Genomic_DNA"/>
</dbReference>
<dbReference type="InterPro" id="IPR004012">
    <property type="entry name" value="Run_dom"/>
</dbReference>
<dbReference type="InterPro" id="IPR047278">
    <property type="entry name" value="DEN5A/B"/>
</dbReference>
<comment type="caution">
    <text evidence="2">The sequence shown here is derived from an EMBL/GenBank/DDBJ whole genome shotgun (WGS) entry which is preliminary data.</text>
</comment>
<keyword evidence="3" id="KW-1185">Reference proteome</keyword>
<dbReference type="OrthoDB" id="6019893at2759"/>
<organism evidence="2 3">
    <name type="scientific">Stichopus japonicus</name>
    <name type="common">Sea cucumber</name>
    <dbReference type="NCBI Taxonomy" id="307972"/>
    <lineage>
        <taxon>Eukaryota</taxon>
        <taxon>Metazoa</taxon>
        <taxon>Echinodermata</taxon>
        <taxon>Eleutherozoa</taxon>
        <taxon>Echinozoa</taxon>
        <taxon>Holothuroidea</taxon>
        <taxon>Aspidochirotacea</taxon>
        <taxon>Aspidochirotida</taxon>
        <taxon>Stichopodidae</taxon>
        <taxon>Apostichopus</taxon>
    </lineage>
</organism>
<evidence type="ECO:0000313" key="2">
    <source>
        <dbReference type="EMBL" id="PIK51774.1"/>
    </source>
</evidence>
<dbReference type="PANTHER" id="PTHR46070:SF1">
    <property type="entry name" value="PINSTRIPE, ISOFORM A"/>
    <property type="match status" value="1"/>
</dbReference>
<name>A0A2G8KUT7_STIJA</name>
<evidence type="ECO:0000313" key="3">
    <source>
        <dbReference type="Proteomes" id="UP000230750"/>
    </source>
</evidence>
<dbReference type="Proteomes" id="UP000230750">
    <property type="component" value="Unassembled WGS sequence"/>
</dbReference>
<accession>A0A2G8KUT7</accession>
<dbReference type="CDD" id="cd17678">
    <property type="entry name" value="RUN2_DENND5"/>
    <property type="match status" value="1"/>
</dbReference>
<dbReference type="PANTHER" id="PTHR46070">
    <property type="entry name" value="PINSTRIPE, ISOFORM A"/>
    <property type="match status" value="1"/>
</dbReference>
<dbReference type="Pfam" id="PF02759">
    <property type="entry name" value="RUN"/>
    <property type="match status" value="1"/>
</dbReference>